<dbReference type="Pfam" id="PF05840">
    <property type="entry name" value="Phage_GPA"/>
    <property type="match status" value="1"/>
</dbReference>
<evidence type="ECO:0000313" key="8">
    <source>
        <dbReference type="EMBL" id="MFD0965975.1"/>
    </source>
</evidence>
<dbReference type="GO" id="GO:0004519">
    <property type="term" value="F:endonuclease activity"/>
    <property type="evidence" value="ECO:0007669"/>
    <property type="project" value="UniProtKB-KW"/>
</dbReference>
<comment type="similarity">
    <text evidence="2">Belongs to the phage GPA family.</text>
</comment>
<organism evidence="8 9">
    <name type="scientific">Seminibacterium arietis</name>
    <dbReference type="NCBI Taxonomy" id="1173502"/>
    <lineage>
        <taxon>Bacteria</taxon>
        <taxon>Pseudomonadati</taxon>
        <taxon>Pseudomonadota</taxon>
        <taxon>Gammaproteobacteria</taxon>
        <taxon>Pasteurellales</taxon>
        <taxon>Pasteurellaceae</taxon>
        <taxon>Seminibacterium</taxon>
    </lineage>
</organism>
<proteinExistence type="inferred from homology"/>
<keyword evidence="5 8" id="KW-0255">Endonuclease</keyword>
<dbReference type="EMBL" id="JBHTJN010000008">
    <property type="protein sequence ID" value="MFD0965975.1"/>
    <property type="molecule type" value="Genomic_DNA"/>
</dbReference>
<evidence type="ECO:0000256" key="5">
    <source>
        <dbReference type="ARBA" id="ARBA00022759"/>
    </source>
</evidence>
<comment type="function">
    <text evidence="1">Possible endonuclease which induces a single-strand cut and initiates DNA replication.</text>
</comment>
<keyword evidence="6" id="KW-0378">Hydrolase</keyword>
<keyword evidence="3" id="KW-0235">DNA replication</keyword>
<feature type="domain" description="Replication gene A protein-like" evidence="7">
    <location>
        <begin position="211"/>
        <end position="528"/>
    </location>
</feature>
<keyword evidence="4" id="KW-0540">Nuclease</keyword>
<evidence type="ECO:0000256" key="2">
    <source>
        <dbReference type="ARBA" id="ARBA00009260"/>
    </source>
</evidence>
<sequence length="814" mass="95054">MTALATPHTAFYQLSPLIKVKAEHIPNKDGSQKTEAQLELFELVPTHYEFVERVLKMLPRQQIREHVRNLYINEYRSTKGTTNQKAYTANTWIRTVVQDRLKKVFKQNKINLADLIAFNHQQSHWQQALEKEIKEELKRNPPPNRETDPKGFKAYQQAELNKSDFHAFKHKYGKHIAQQNRREFNRAMLPLYLTSLKKLEEICQQLANTFNQFQRQYMEKHAELFAKQQRQPTESEIETIFHNLYGECGQIAESFGLDLNYWQQYKGLKRNRQLKAIYIESTLTRIVDPKYWLKRLHKIQRQMVEHIAIACGQVRKGTQQYVTNQAFNAWERQTERNLDYLKNMIVENIDDPAEQVELMDMYLHSSSNISKLRIELMTRCRGLEEDADFRQLDGLFITLTAPSAYHSILSNSGKPNPKWNGASPKQTHKYLNTVWQRTRARLKKANIQFSGLRVCEPHHDSTPHWHLLIFVQPQQKQKLIDIFKAVALAEDGDEKGAKMHRLKIDPIDKAKGTAVGYITKYISKNINGFAGKNDTSDEDHGMSLQDNAKRARAWASLWGIRQFQFFGDKFVSLWREIRRLASHLHKQEQKQKRQTAQRDQLNLDIAQPPLQKTAYPLAWQHKNKHLARAIACADVGEYGAFVDCITAGLGFLAKRKDSNLKIYYEENGTTKYGEARKKIKGIQSIFDLEPVITRLKNWTLKSKKNVLVENLEKELNQALSEQSEPWTCVSNCNLKVVTQIKKIIDPITKPLRKDQIKAILRGWKVMIDNKMYLQRNGDEVELHQISQTRRTNAQILNNLTALYQDFDFQQFTLT</sequence>
<evidence type="ECO:0000256" key="1">
    <source>
        <dbReference type="ARBA" id="ARBA00003293"/>
    </source>
</evidence>
<evidence type="ECO:0000259" key="7">
    <source>
        <dbReference type="Pfam" id="PF05840"/>
    </source>
</evidence>
<dbReference type="InterPro" id="IPR008766">
    <property type="entry name" value="Replication_gene_A-like"/>
</dbReference>
<reference evidence="9" key="1">
    <citation type="journal article" date="2019" name="Int. J. Syst. Evol. Microbiol.">
        <title>The Global Catalogue of Microorganisms (GCM) 10K type strain sequencing project: providing services to taxonomists for standard genome sequencing and annotation.</title>
        <authorList>
            <consortium name="The Broad Institute Genomics Platform"/>
            <consortium name="The Broad Institute Genome Sequencing Center for Infectious Disease"/>
            <person name="Wu L."/>
            <person name="Ma J."/>
        </authorList>
    </citation>
    <scope>NUCLEOTIDE SEQUENCE [LARGE SCALE GENOMIC DNA]</scope>
    <source>
        <strain evidence="9">CCUG 61707</strain>
    </source>
</reference>
<evidence type="ECO:0000256" key="3">
    <source>
        <dbReference type="ARBA" id="ARBA00022705"/>
    </source>
</evidence>
<dbReference type="Proteomes" id="UP001596996">
    <property type="component" value="Unassembled WGS sequence"/>
</dbReference>
<dbReference type="RefSeq" id="WP_380819524.1">
    <property type="nucleotide sequence ID" value="NZ_JBHTJN010000008.1"/>
</dbReference>
<evidence type="ECO:0000313" key="9">
    <source>
        <dbReference type="Proteomes" id="UP001596996"/>
    </source>
</evidence>
<evidence type="ECO:0000256" key="4">
    <source>
        <dbReference type="ARBA" id="ARBA00022722"/>
    </source>
</evidence>
<comment type="caution">
    <text evidence="8">The sequence shown here is derived from an EMBL/GenBank/DDBJ whole genome shotgun (WGS) entry which is preliminary data.</text>
</comment>
<protein>
    <submittedName>
        <fullName evidence="8">Replication endonuclease</fullName>
    </submittedName>
</protein>
<keyword evidence="9" id="KW-1185">Reference proteome</keyword>
<evidence type="ECO:0000256" key="6">
    <source>
        <dbReference type="ARBA" id="ARBA00022801"/>
    </source>
</evidence>
<name>A0ABW3I8V4_9PAST</name>
<accession>A0ABW3I8V4</accession>
<gene>
    <name evidence="8" type="ORF">ACFQ02_03795</name>
</gene>